<evidence type="ECO:0000256" key="5">
    <source>
        <dbReference type="ARBA" id="ARBA00022989"/>
    </source>
</evidence>
<feature type="transmembrane region" description="Helical" evidence="7">
    <location>
        <begin position="121"/>
        <end position="143"/>
    </location>
</feature>
<sequence length="284" mass="30268">MPALQEQTVSGTDETSRNGRGIAAIGDLVSRAGPFLGLVAILLAGWAASVRLLDVPRYVLPPPNEVVTALVNGITSGVLVMHTWVTLQEVLLGFCLAIVFATLVAALVTRWELVERACMPLIVALQAVPKVALAPLLLTWFGFGMTSKVVTTALLAFFPLLINLITGIQSADRDRMEMFRGLGATKWQTFRMLQMPTALPYFFAGLKIAVTFSIIGAIVAEFVGAQAGLGYMIQLSSTNLNVATTFAVLVILSVIGMTLTSLISWVGAKVVFWQGKGLDAISGS</sequence>
<comment type="subcellular location">
    <subcellularLocation>
        <location evidence="1 7">Cell membrane</location>
        <topology evidence="1 7">Multi-pass membrane protein</topology>
    </subcellularLocation>
</comment>
<keyword evidence="3" id="KW-1003">Cell membrane</keyword>
<comment type="caution">
    <text evidence="9">The sequence shown here is derived from an EMBL/GenBank/DDBJ whole genome shotgun (WGS) entry which is preliminary data.</text>
</comment>
<evidence type="ECO:0000256" key="3">
    <source>
        <dbReference type="ARBA" id="ARBA00022475"/>
    </source>
</evidence>
<dbReference type="Pfam" id="PF00528">
    <property type="entry name" value="BPD_transp_1"/>
    <property type="match status" value="1"/>
</dbReference>
<name>A0A7K3LZU2_9ACTN</name>
<accession>A0A7K3LZU2</accession>
<feature type="transmembrane region" description="Helical" evidence="7">
    <location>
        <begin position="91"/>
        <end position="109"/>
    </location>
</feature>
<evidence type="ECO:0000259" key="8">
    <source>
        <dbReference type="PROSITE" id="PS50928"/>
    </source>
</evidence>
<feature type="transmembrane region" description="Helical" evidence="7">
    <location>
        <begin position="149"/>
        <end position="168"/>
    </location>
</feature>
<comment type="similarity">
    <text evidence="7">Belongs to the binding-protein-dependent transport system permease family.</text>
</comment>
<dbReference type="AlphaFoldDB" id="A0A7K3LZU2"/>
<evidence type="ECO:0000313" key="9">
    <source>
        <dbReference type="EMBL" id="NDL55728.1"/>
    </source>
</evidence>
<dbReference type="EMBL" id="WLZY01000001">
    <property type="protein sequence ID" value="NDL55728.1"/>
    <property type="molecule type" value="Genomic_DNA"/>
</dbReference>
<evidence type="ECO:0000256" key="2">
    <source>
        <dbReference type="ARBA" id="ARBA00022448"/>
    </source>
</evidence>
<dbReference type="InterPro" id="IPR000515">
    <property type="entry name" value="MetI-like"/>
</dbReference>
<feature type="domain" description="ABC transmembrane type-1" evidence="8">
    <location>
        <begin position="83"/>
        <end position="261"/>
    </location>
</feature>
<reference evidence="9 10" key="1">
    <citation type="submission" date="2019-11" db="EMBL/GenBank/DDBJ databases">
        <authorList>
            <person name="Li X.-J."/>
            <person name="Feng X.-M."/>
        </authorList>
    </citation>
    <scope>NUCLEOTIDE SEQUENCE [LARGE SCALE GENOMIC DNA]</scope>
    <source>
        <strain evidence="9 10">XMNu-373</strain>
    </source>
</reference>
<keyword evidence="6 7" id="KW-0472">Membrane</keyword>
<evidence type="ECO:0000256" key="7">
    <source>
        <dbReference type="RuleBase" id="RU363032"/>
    </source>
</evidence>
<dbReference type="GO" id="GO:0005886">
    <property type="term" value="C:plasma membrane"/>
    <property type="evidence" value="ECO:0007669"/>
    <property type="project" value="UniProtKB-SubCell"/>
</dbReference>
<dbReference type="PROSITE" id="PS50928">
    <property type="entry name" value="ABC_TM1"/>
    <property type="match status" value="1"/>
</dbReference>
<organism evidence="9 10">
    <name type="scientific">Phytoactinopolyspora mesophila</name>
    <dbReference type="NCBI Taxonomy" id="2650750"/>
    <lineage>
        <taxon>Bacteria</taxon>
        <taxon>Bacillati</taxon>
        <taxon>Actinomycetota</taxon>
        <taxon>Actinomycetes</taxon>
        <taxon>Jiangellales</taxon>
        <taxon>Jiangellaceae</taxon>
        <taxon>Phytoactinopolyspora</taxon>
    </lineage>
</organism>
<keyword evidence="4 7" id="KW-0812">Transmembrane</keyword>
<feature type="transmembrane region" description="Helical" evidence="7">
    <location>
        <begin position="198"/>
        <end position="220"/>
    </location>
</feature>
<evidence type="ECO:0000256" key="4">
    <source>
        <dbReference type="ARBA" id="ARBA00022692"/>
    </source>
</evidence>
<dbReference type="InterPro" id="IPR035906">
    <property type="entry name" value="MetI-like_sf"/>
</dbReference>
<feature type="transmembrane region" description="Helical" evidence="7">
    <location>
        <begin position="35"/>
        <end position="54"/>
    </location>
</feature>
<keyword evidence="5 7" id="KW-1133">Transmembrane helix</keyword>
<keyword evidence="10" id="KW-1185">Reference proteome</keyword>
<dbReference type="PANTHER" id="PTHR30151:SF20">
    <property type="entry name" value="ABC TRANSPORTER PERMEASE PROTEIN HI_0355-RELATED"/>
    <property type="match status" value="1"/>
</dbReference>
<dbReference type="SUPFAM" id="SSF161098">
    <property type="entry name" value="MetI-like"/>
    <property type="match status" value="1"/>
</dbReference>
<dbReference type="CDD" id="cd06261">
    <property type="entry name" value="TM_PBP2"/>
    <property type="match status" value="1"/>
</dbReference>
<dbReference type="Proteomes" id="UP000460435">
    <property type="component" value="Unassembled WGS sequence"/>
</dbReference>
<proteinExistence type="inferred from homology"/>
<feature type="transmembrane region" description="Helical" evidence="7">
    <location>
        <begin position="240"/>
        <end position="266"/>
    </location>
</feature>
<dbReference type="Gene3D" id="1.10.3720.10">
    <property type="entry name" value="MetI-like"/>
    <property type="match status" value="1"/>
</dbReference>
<dbReference type="PANTHER" id="PTHR30151">
    <property type="entry name" value="ALKANE SULFONATE ABC TRANSPORTER-RELATED, MEMBRANE SUBUNIT"/>
    <property type="match status" value="1"/>
</dbReference>
<evidence type="ECO:0000313" key="10">
    <source>
        <dbReference type="Proteomes" id="UP000460435"/>
    </source>
</evidence>
<gene>
    <name evidence="9" type="ORF">F7O44_01445</name>
</gene>
<dbReference type="GO" id="GO:0055085">
    <property type="term" value="P:transmembrane transport"/>
    <property type="evidence" value="ECO:0007669"/>
    <property type="project" value="InterPro"/>
</dbReference>
<protein>
    <submittedName>
        <fullName evidence="9">ABC transporter permease subunit</fullName>
    </submittedName>
</protein>
<dbReference type="RefSeq" id="WP_162448412.1">
    <property type="nucleotide sequence ID" value="NZ_WLZY01000001.1"/>
</dbReference>
<keyword evidence="2 7" id="KW-0813">Transport</keyword>
<evidence type="ECO:0000256" key="1">
    <source>
        <dbReference type="ARBA" id="ARBA00004651"/>
    </source>
</evidence>
<evidence type="ECO:0000256" key="6">
    <source>
        <dbReference type="ARBA" id="ARBA00023136"/>
    </source>
</evidence>